<reference evidence="1" key="1">
    <citation type="submission" date="2023-03" db="EMBL/GenBank/DDBJ databases">
        <title>Chromosome-level genomes of two armyworms, Mythimna separata and Mythimna loreyi, provide insights into the biosynthesis and reception of sex pheromones.</title>
        <authorList>
            <person name="Zhao H."/>
        </authorList>
    </citation>
    <scope>NUCLEOTIDE SEQUENCE</scope>
    <source>
        <strain evidence="1">BeijingLab</strain>
    </source>
</reference>
<evidence type="ECO:0000313" key="2">
    <source>
        <dbReference type="Proteomes" id="UP001231649"/>
    </source>
</evidence>
<evidence type="ECO:0000313" key="1">
    <source>
        <dbReference type="EMBL" id="KAJ8736261.1"/>
    </source>
</evidence>
<name>A0ACC2RAU7_9NEOP</name>
<keyword evidence="2" id="KW-1185">Reference proteome</keyword>
<dbReference type="Proteomes" id="UP001231649">
    <property type="component" value="Chromosome 2"/>
</dbReference>
<gene>
    <name evidence="1" type="ORF">PYW08_006917</name>
</gene>
<protein>
    <submittedName>
        <fullName evidence="1">Uncharacterized protein</fullName>
    </submittedName>
</protein>
<organism evidence="1 2">
    <name type="scientific">Mythimna loreyi</name>
    <dbReference type="NCBI Taxonomy" id="667449"/>
    <lineage>
        <taxon>Eukaryota</taxon>
        <taxon>Metazoa</taxon>
        <taxon>Ecdysozoa</taxon>
        <taxon>Arthropoda</taxon>
        <taxon>Hexapoda</taxon>
        <taxon>Insecta</taxon>
        <taxon>Pterygota</taxon>
        <taxon>Neoptera</taxon>
        <taxon>Endopterygota</taxon>
        <taxon>Lepidoptera</taxon>
        <taxon>Glossata</taxon>
        <taxon>Ditrysia</taxon>
        <taxon>Noctuoidea</taxon>
        <taxon>Noctuidae</taxon>
        <taxon>Noctuinae</taxon>
        <taxon>Hadenini</taxon>
        <taxon>Mythimna</taxon>
    </lineage>
</organism>
<comment type="caution">
    <text evidence="1">The sequence shown here is derived from an EMBL/GenBank/DDBJ whole genome shotgun (WGS) entry which is preliminary data.</text>
</comment>
<sequence length="1281" mass="142944">MDRVTFTINGRTYSVGCELSVDLTLNEYIRCYAKLRGTKYMCREGGCGACVVHVRAYAPASRELSSFSINSCLVAVMSCDGWDITTIEGIGNRKIGYNIIQKRLNHFFGSQCGYCSPGFVMSMYSLVHGSDHHVTEAEIENSLGSNLCRCTGYRPILEAFKSLAIHPDANILSKIKDIEDISEQICPKSGKTCGGTWWCGINEDWCLVNMNNMSAPDLPKKISLADGRVWFSVSDVRSIFAALDDVGYDSYMLVAGNTAKGVRPILEYPKLLIDISDVKELATHYLDINLVLGANMTLTDTMQLFKELCESNDDFWYLGILYNHMERVAHIPLRNIGTLAGNLVLKNSDPCFQSDIFLLLDCVGATVTLIDRKRRQTEMTLPDFLTTNLKGKVMTQIKLRPLSRCYKLVTYKIAAREQNAQAEVNSGFLLKFNPHTHFVEEASIVYGNINPSFTHAYDTEKFLIGRNIFNNDTLQSALYVLEKEINPDVRPPYSPPFARKKVALGLFYKCIIKLCPENILNPIFKSGATTPSDDRPPVSHSYQEYDTDPKDFPITKPLLKKEGMIQCAGEAVYTDDIPAITDEVFAALVLSTVAKADIESIDSSEVLKVDGVVAVLTSKDIPGVNSIVRADFLLMFENEELLASNKILYYNQPVAIVVAVTQVLADKMACLVKVNYKNVSKKAIVFTIDDAINAPKEENRIFAYPGIVPTDRGRNIKKVIKGTFTSPRQYHNTMELHTTVSKLVDEGLEVTSSTQFIDVTQAAIAQLLKMPESLIIVKTRRCGGAFGSRVSRHGFAACTTALVAKILNKQCRMSMSMQSITRSIGKRANTRLDYEVGVDLKGEIQYMDAVFYVNDGHSRNENENPYSPSSLKNCYDYRRWKCDSFGVITDAPSNAFCRAPGGLEGISGIEHIMDQISIELNVDPVQVRMINYRREDNDLPTLVPEFLEKINFRERQEVIKEFNNLNRWKKRAIKLNNMAFPSAYLGNYGALVSVYHGNGSVVINIGGIEIGQGIFTKMAQVAAYELDIPVETVSVLPSVNFATPNSFATNSSLASENCAYCVVRCCDQIKARLKPFRATAPTASWREIVFEADRQGIMLQANYFTSPNDPISINYPIFGIAVVEVEVDILTGSKWIVRADIFEDAGRTLNPAIEVGQVEGAFIMATSLWTMENTVYNEYTGELYTDRTWTYKIFGAKDIPYDFRVYLRRKKPNPVGILGAKATGEPPCCLGYVVVESLREAIVASRRDSGYDTSYLSLKVPVNMESIVEAADVRIEEFLLF</sequence>
<dbReference type="EMBL" id="CM056778">
    <property type="protein sequence ID" value="KAJ8736261.1"/>
    <property type="molecule type" value="Genomic_DNA"/>
</dbReference>
<proteinExistence type="predicted"/>
<accession>A0ACC2RAU7</accession>